<protein>
    <submittedName>
        <fullName evidence="2">Uncharacterized protein</fullName>
    </submittedName>
</protein>
<evidence type="ECO:0000313" key="2">
    <source>
        <dbReference type="EMBL" id="RAM01499.1"/>
    </source>
</evidence>
<evidence type="ECO:0000313" key="1">
    <source>
        <dbReference type="EMBL" id="QBH12467.1"/>
    </source>
</evidence>
<evidence type="ECO:0000313" key="4">
    <source>
        <dbReference type="Proteomes" id="UP000293902"/>
    </source>
</evidence>
<reference evidence="2 3" key="1">
    <citation type="submission" date="2018-06" db="EMBL/GenBank/DDBJ databases">
        <title>Complete Genome Sequence of Desulfobacter hydrogenophilus (DSM3380).</title>
        <authorList>
            <person name="Marietou A."/>
            <person name="Schreiber L."/>
            <person name="Marshall I."/>
            <person name="Jorgensen B."/>
        </authorList>
    </citation>
    <scope>NUCLEOTIDE SEQUENCE [LARGE SCALE GENOMIC DNA]</scope>
    <source>
        <strain evidence="2 3">DSM 3380</strain>
    </source>
</reference>
<dbReference type="Proteomes" id="UP000293902">
    <property type="component" value="Chromosome"/>
</dbReference>
<gene>
    <name evidence="2" type="ORF">DO021_13510</name>
    <name evidence="1" type="ORF">EYB58_05810</name>
</gene>
<dbReference type="OrthoDB" id="5422469at2"/>
<accession>A0A328FB23</accession>
<proteinExistence type="predicted"/>
<keyword evidence="4" id="KW-1185">Reference proteome</keyword>
<evidence type="ECO:0000313" key="3">
    <source>
        <dbReference type="Proteomes" id="UP000248798"/>
    </source>
</evidence>
<dbReference type="EMBL" id="CP036313">
    <property type="protein sequence ID" value="QBH12467.1"/>
    <property type="molecule type" value="Genomic_DNA"/>
</dbReference>
<organism evidence="2 3">
    <name type="scientific">Desulfobacter hydrogenophilus</name>
    <dbReference type="NCBI Taxonomy" id="2291"/>
    <lineage>
        <taxon>Bacteria</taxon>
        <taxon>Pseudomonadati</taxon>
        <taxon>Thermodesulfobacteriota</taxon>
        <taxon>Desulfobacteria</taxon>
        <taxon>Desulfobacterales</taxon>
        <taxon>Desulfobacteraceae</taxon>
        <taxon>Desulfobacter</taxon>
    </lineage>
</organism>
<dbReference type="EMBL" id="QLNI01000026">
    <property type="protein sequence ID" value="RAM01499.1"/>
    <property type="molecule type" value="Genomic_DNA"/>
</dbReference>
<dbReference type="AlphaFoldDB" id="A0A328FB23"/>
<reference evidence="1 4" key="2">
    <citation type="submission" date="2019-02" db="EMBL/GenBank/DDBJ databases">
        <title>Complete genome sequence of Desulfobacter hydrogenophilus AcRS1.</title>
        <authorList>
            <person name="Marietou A."/>
            <person name="Lund M.B."/>
            <person name="Marshall I.P.G."/>
            <person name="Schreiber L."/>
            <person name="Jorgensen B."/>
        </authorList>
    </citation>
    <scope>NUCLEOTIDE SEQUENCE [LARGE SCALE GENOMIC DNA]</scope>
    <source>
        <strain evidence="1 4">AcRS1</strain>
    </source>
</reference>
<sequence>MDPEKMINGLTKELAAELKTMSKTKDIDAKETHSRIIKNLCQSLGVFFDLMSEMMPYDPDEDDDLDNEDIPF</sequence>
<dbReference type="RefSeq" id="WP_111957529.1">
    <property type="nucleotide sequence ID" value="NZ_CP036313.1"/>
</dbReference>
<name>A0A328FB23_9BACT</name>
<dbReference type="Proteomes" id="UP000248798">
    <property type="component" value="Unassembled WGS sequence"/>
</dbReference>